<comment type="cofactor">
    <cofactor evidence="1">
        <name>FAD</name>
        <dbReference type="ChEBI" id="CHEBI:57692"/>
    </cofactor>
</comment>
<dbReference type="CDD" id="cd00567">
    <property type="entry name" value="ACAD"/>
    <property type="match status" value="1"/>
</dbReference>
<dbReference type="InterPro" id="IPR009075">
    <property type="entry name" value="AcylCo_DH/oxidase_C"/>
</dbReference>
<dbReference type="Gene3D" id="2.40.110.10">
    <property type="entry name" value="Butyryl-CoA Dehydrogenase, subunit A, domain 2"/>
    <property type="match status" value="1"/>
</dbReference>
<comment type="caution">
    <text evidence="9">The sequence shown here is derived from an EMBL/GenBank/DDBJ whole genome shotgun (WGS) entry which is preliminary data.</text>
</comment>
<dbReference type="Pfam" id="PF02770">
    <property type="entry name" value="Acyl-CoA_dh_M"/>
    <property type="match status" value="1"/>
</dbReference>
<protein>
    <submittedName>
        <fullName evidence="9">Acyl-CoA dehydrogenase</fullName>
    </submittedName>
</protein>
<proteinExistence type="inferred from homology"/>
<dbReference type="Gene3D" id="1.20.140.10">
    <property type="entry name" value="Butyryl-CoA Dehydrogenase, subunit A, domain 3"/>
    <property type="match status" value="1"/>
</dbReference>
<sequence length="373" mass="40392">MDFRLSMEQEMLRDSARRYISAEQLFENRHKRLAEPLQESWRQLADLGWLALAVPEVWGGLGSGVEDLAIVAEEMGRGLCVEPFIGCAVLPAGILSRCSNAAAKELELAGIAGEAACIAVALYEKGSRYDLRFPVTLARRMGDGSYRLSGSKILVSGGADADKLIVSARIEQNGSGQDGLALFLLDARLAGIQQHAYRTIDDGSVADFTFEDVALPADALLEGSEGALACLEDAIDEAILCLCADALGGMEKVMELTCEYLKIRTQFGRPLADFQALQHSMAEMFIETSDARSMLHRAIASFSAPGDERRKAVSACKVKLMESAKSVAGTAVHLHGGIGVTGEYPVGHYLRRVIVSERIFGDNAYHMERFLGK</sequence>
<evidence type="ECO:0000313" key="9">
    <source>
        <dbReference type="EMBL" id="RJG01327.1"/>
    </source>
</evidence>
<organism evidence="9 10">
    <name type="scientific">Noviherbaspirillum sedimenti</name>
    <dbReference type="NCBI Taxonomy" id="2320865"/>
    <lineage>
        <taxon>Bacteria</taxon>
        <taxon>Pseudomonadati</taxon>
        <taxon>Pseudomonadota</taxon>
        <taxon>Betaproteobacteria</taxon>
        <taxon>Burkholderiales</taxon>
        <taxon>Oxalobacteraceae</taxon>
        <taxon>Noviherbaspirillum</taxon>
    </lineage>
</organism>
<dbReference type="OrthoDB" id="9770681at2"/>
<evidence type="ECO:0000256" key="5">
    <source>
        <dbReference type="ARBA" id="ARBA00023002"/>
    </source>
</evidence>
<evidence type="ECO:0000256" key="2">
    <source>
        <dbReference type="ARBA" id="ARBA00009347"/>
    </source>
</evidence>
<keyword evidence="5" id="KW-0560">Oxidoreductase</keyword>
<dbReference type="Pfam" id="PF00441">
    <property type="entry name" value="Acyl-CoA_dh_1"/>
    <property type="match status" value="1"/>
</dbReference>
<dbReference type="InterPro" id="IPR046373">
    <property type="entry name" value="Acyl-CoA_Oxase/DH_mid-dom_sf"/>
</dbReference>
<accession>A0A3A3FYW0</accession>
<dbReference type="GO" id="GO:0050660">
    <property type="term" value="F:flavin adenine dinucleotide binding"/>
    <property type="evidence" value="ECO:0007669"/>
    <property type="project" value="InterPro"/>
</dbReference>
<evidence type="ECO:0000259" key="7">
    <source>
        <dbReference type="Pfam" id="PF02770"/>
    </source>
</evidence>
<dbReference type="SUPFAM" id="SSF47203">
    <property type="entry name" value="Acyl-CoA dehydrogenase C-terminal domain-like"/>
    <property type="match status" value="1"/>
</dbReference>
<feature type="domain" description="Acyl-CoA dehydrogenase/oxidase N-terminal" evidence="8">
    <location>
        <begin position="7"/>
        <end position="110"/>
    </location>
</feature>
<dbReference type="PANTHER" id="PTHR43884">
    <property type="entry name" value="ACYL-COA DEHYDROGENASE"/>
    <property type="match status" value="1"/>
</dbReference>
<dbReference type="InterPro" id="IPR006091">
    <property type="entry name" value="Acyl-CoA_Oxase/DH_mid-dom"/>
</dbReference>
<evidence type="ECO:0000313" key="10">
    <source>
        <dbReference type="Proteomes" id="UP000266327"/>
    </source>
</evidence>
<dbReference type="Gene3D" id="1.10.540.10">
    <property type="entry name" value="Acyl-CoA dehydrogenase/oxidase, N-terminal domain"/>
    <property type="match status" value="1"/>
</dbReference>
<dbReference type="InterPro" id="IPR009100">
    <property type="entry name" value="AcylCoA_DH/oxidase_NM_dom_sf"/>
</dbReference>
<evidence type="ECO:0000256" key="4">
    <source>
        <dbReference type="ARBA" id="ARBA00022827"/>
    </source>
</evidence>
<keyword evidence="3" id="KW-0285">Flavoprotein</keyword>
<keyword evidence="10" id="KW-1185">Reference proteome</keyword>
<evidence type="ECO:0000256" key="3">
    <source>
        <dbReference type="ARBA" id="ARBA00022630"/>
    </source>
</evidence>
<dbReference type="Pfam" id="PF02771">
    <property type="entry name" value="Acyl-CoA_dh_N"/>
    <property type="match status" value="1"/>
</dbReference>
<evidence type="ECO:0000256" key="1">
    <source>
        <dbReference type="ARBA" id="ARBA00001974"/>
    </source>
</evidence>
<comment type="similarity">
    <text evidence="2">Belongs to the acyl-CoA dehydrogenase family.</text>
</comment>
<dbReference type="GO" id="GO:0003995">
    <property type="term" value="F:acyl-CoA dehydrogenase activity"/>
    <property type="evidence" value="ECO:0007669"/>
    <property type="project" value="TreeGrafter"/>
</dbReference>
<dbReference type="SUPFAM" id="SSF56645">
    <property type="entry name" value="Acyl-CoA dehydrogenase NM domain-like"/>
    <property type="match status" value="1"/>
</dbReference>
<dbReference type="PANTHER" id="PTHR43884:SF20">
    <property type="entry name" value="ACYL-COA DEHYDROGENASE FADE28"/>
    <property type="match status" value="1"/>
</dbReference>
<dbReference type="InterPro" id="IPR036250">
    <property type="entry name" value="AcylCo_DH-like_C"/>
</dbReference>
<reference evidence="10" key="1">
    <citation type="submission" date="2018-09" db="EMBL/GenBank/DDBJ databases">
        <authorList>
            <person name="Zhu H."/>
        </authorList>
    </citation>
    <scope>NUCLEOTIDE SEQUENCE [LARGE SCALE GENOMIC DNA]</scope>
    <source>
        <strain evidence="10">K1S02-23</strain>
    </source>
</reference>
<dbReference type="AlphaFoldDB" id="A0A3A3FYW0"/>
<name>A0A3A3FYW0_9BURK</name>
<dbReference type="RefSeq" id="WP_119784776.1">
    <property type="nucleotide sequence ID" value="NZ_QYUQ01000002.1"/>
</dbReference>
<dbReference type="EMBL" id="QYUQ01000002">
    <property type="protein sequence ID" value="RJG01327.1"/>
    <property type="molecule type" value="Genomic_DNA"/>
</dbReference>
<evidence type="ECO:0000259" key="8">
    <source>
        <dbReference type="Pfam" id="PF02771"/>
    </source>
</evidence>
<evidence type="ECO:0000259" key="6">
    <source>
        <dbReference type="Pfam" id="PF00441"/>
    </source>
</evidence>
<dbReference type="Proteomes" id="UP000266327">
    <property type="component" value="Unassembled WGS sequence"/>
</dbReference>
<feature type="domain" description="Acyl-CoA dehydrogenase/oxidase C-terminal" evidence="6">
    <location>
        <begin position="240"/>
        <end position="368"/>
    </location>
</feature>
<dbReference type="InterPro" id="IPR037069">
    <property type="entry name" value="AcylCoA_DH/ox_N_sf"/>
</dbReference>
<feature type="domain" description="Acyl-CoA oxidase/dehydrogenase middle" evidence="7">
    <location>
        <begin position="120"/>
        <end position="213"/>
    </location>
</feature>
<keyword evidence="4" id="KW-0274">FAD</keyword>
<gene>
    <name evidence="9" type="ORF">D3878_06810</name>
</gene>
<dbReference type="InterPro" id="IPR013786">
    <property type="entry name" value="AcylCoA_DH/ox_N"/>
</dbReference>